<dbReference type="Proteomes" id="UP000183487">
    <property type="component" value="Unassembled WGS sequence"/>
</dbReference>
<keyword evidence="4" id="KW-1185">Reference proteome</keyword>
<accession>A0A1H1I0Q7</accession>
<feature type="transmembrane region" description="Helical" evidence="2">
    <location>
        <begin position="24"/>
        <end position="42"/>
    </location>
</feature>
<name>A0A1H1I0Q7_9BURK</name>
<evidence type="ECO:0008006" key="5">
    <source>
        <dbReference type="Google" id="ProtNLM"/>
    </source>
</evidence>
<dbReference type="AlphaFoldDB" id="A0A1H1I0Q7"/>
<feature type="region of interest" description="Disordered" evidence="1">
    <location>
        <begin position="138"/>
        <end position="195"/>
    </location>
</feature>
<reference evidence="4" key="1">
    <citation type="submission" date="2016-10" db="EMBL/GenBank/DDBJ databases">
        <authorList>
            <person name="Varghese N."/>
        </authorList>
    </citation>
    <scope>NUCLEOTIDE SEQUENCE [LARGE SCALE GENOMIC DNA]</scope>
    <source>
        <strain evidence="4">GAS106B</strain>
    </source>
</reference>
<evidence type="ECO:0000313" key="3">
    <source>
        <dbReference type="EMBL" id="SDR31297.1"/>
    </source>
</evidence>
<keyword evidence="2" id="KW-0472">Membrane</keyword>
<protein>
    <recommendedName>
        <fullName evidence="5">DUF4148 domain-containing protein</fullName>
    </recommendedName>
</protein>
<feature type="region of interest" description="Disordered" evidence="1">
    <location>
        <begin position="55"/>
        <end position="93"/>
    </location>
</feature>
<gene>
    <name evidence="3" type="ORF">SAMN05443245_4514</name>
</gene>
<feature type="region of interest" description="Disordered" evidence="1">
    <location>
        <begin position="252"/>
        <end position="294"/>
    </location>
</feature>
<organism evidence="3 4">
    <name type="scientific">Paraburkholderia fungorum</name>
    <dbReference type="NCBI Taxonomy" id="134537"/>
    <lineage>
        <taxon>Bacteria</taxon>
        <taxon>Pseudomonadati</taxon>
        <taxon>Pseudomonadota</taxon>
        <taxon>Betaproteobacteria</taxon>
        <taxon>Burkholderiales</taxon>
        <taxon>Burkholderiaceae</taxon>
        <taxon>Paraburkholderia</taxon>
    </lineage>
</organism>
<evidence type="ECO:0000256" key="1">
    <source>
        <dbReference type="SAM" id="MobiDB-lite"/>
    </source>
</evidence>
<feature type="compositionally biased region" description="Polar residues" evidence="1">
    <location>
        <begin position="65"/>
        <end position="76"/>
    </location>
</feature>
<sequence length="352" mass="36094">MRRVRRARQLLEGGHVLYSEPRKIVFTGLVVGAVAIGVGAYVSHSDEEWLPSDDLGVTHGGGTRASGQGNTMSGTVRSAPVDGRSDSPAARANSLKAARNSLLRDDVAAARAQLNAISAAHRDDQQVVELQKEIQERADQEQRAVAPAQVDKPPAESAQKPVLTSSSSAPDGKHSRAPQVASREYSNRAAGYARSRRNAGAVVAKSGGVSAGAAGVAGEVPVASESAYASPGMRVVHGPGAPAAVNSLPLLQQSASSSEPQSMPPSTQTAAASVQSVPSTPQPEMTAQAVLPPVVQTTVPSAPLLKTDGPKTRAQVREEIARARENGSLPAFGNPDPAGPGGAPSLTIAPRP</sequence>
<dbReference type="EMBL" id="FNKP01000002">
    <property type="protein sequence ID" value="SDR31297.1"/>
    <property type="molecule type" value="Genomic_DNA"/>
</dbReference>
<evidence type="ECO:0000313" key="4">
    <source>
        <dbReference type="Proteomes" id="UP000183487"/>
    </source>
</evidence>
<feature type="compositionally biased region" description="Low complexity" evidence="1">
    <location>
        <begin position="252"/>
        <end position="268"/>
    </location>
</feature>
<keyword evidence="2" id="KW-0812">Transmembrane</keyword>
<feature type="region of interest" description="Disordered" evidence="1">
    <location>
        <begin position="319"/>
        <end position="352"/>
    </location>
</feature>
<evidence type="ECO:0000256" key="2">
    <source>
        <dbReference type="SAM" id="Phobius"/>
    </source>
</evidence>
<feature type="compositionally biased region" description="Polar residues" evidence="1">
    <location>
        <begin position="269"/>
        <end position="285"/>
    </location>
</feature>
<proteinExistence type="predicted"/>
<keyword evidence="2" id="KW-1133">Transmembrane helix</keyword>